<comment type="caution">
    <text evidence="2">The sequence shown here is derived from an EMBL/GenBank/DDBJ whole genome shotgun (WGS) entry which is preliminary data.</text>
</comment>
<feature type="compositionally biased region" description="Polar residues" evidence="1">
    <location>
        <begin position="80"/>
        <end position="113"/>
    </location>
</feature>
<accession>A0A2W4CQ43</accession>
<sequence length="113" mass="12399">MKTRNDLIIATLKLLVSDGGAGQAPEPEDVVEIDNIIDGKLAELNRRQIYFANDPDNFDDEFVDPLAIILANTAAPTFGQPRNPQSQATAESTLRQMKNSNFVPGSSVETDYF</sequence>
<dbReference type="OrthoDB" id="8367710at2"/>
<protein>
    <submittedName>
        <fullName evidence="2">Uncharacterized protein</fullName>
    </submittedName>
</protein>
<gene>
    <name evidence="2" type="ORF">CPY51_31130</name>
</gene>
<dbReference type="InterPro" id="IPR038258">
    <property type="entry name" value="Gp4_sf"/>
</dbReference>
<evidence type="ECO:0000313" key="3">
    <source>
        <dbReference type="Proteomes" id="UP000248925"/>
    </source>
</evidence>
<dbReference type="EMBL" id="PCDP01000082">
    <property type="protein sequence ID" value="PZM07584.1"/>
    <property type="molecule type" value="Genomic_DNA"/>
</dbReference>
<organism evidence="2 3">
    <name type="scientific">Rhizobium tubonense</name>
    <dbReference type="NCBI Taxonomy" id="484088"/>
    <lineage>
        <taxon>Bacteria</taxon>
        <taxon>Pseudomonadati</taxon>
        <taxon>Pseudomonadota</taxon>
        <taxon>Alphaproteobacteria</taxon>
        <taxon>Hyphomicrobiales</taxon>
        <taxon>Rhizobiaceae</taxon>
        <taxon>Rhizobium/Agrobacterium group</taxon>
        <taxon>Rhizobium</taxon>
    </lineage>
</organism>
<evidence type="ECO:0000256" key="1">
    <source>
        <dbReference type="SAM" id="MobiDB-lite"/>
    </source>
</evidence>
<dbReference type="Gene3D" id="1.10.3230.20">
    <property type="entry name" value="P22 tail accessory factor (Gp4)"/>
    <property type="match status" value="1"/>
</dbReference>
<dbReference type="AlphaFoldDB" id="A0A2W4CQ43"/>
<dbReference type="RefSeq" id="WP_111164243.1">
    <property type="nucleotide sequence ID" value="NZ_PCDP01000082.1"/>
</dbReference>
<keyword evidence="3" id="KW-1185">Reference proteome</keyword>
<dbReference type="Proteomes" id="UP000248925">
    <property type="component" value="Unassembled WGS sequence"/>
</dbReference>
<evidence type="ECO:0000313" key="2">
    <source>
        <dbReference type="EMBL" id="PZM07584.1"/>
    </source>
</evidence>
<feature type="region of interest" description="Disordered" evidence="1">
    <location>
        <begin position="77"/>
        <end position="113"/>
    </location>
</feature>
<reference evidence="2 3" key="1">
    <citation type="journal article" date="2018" name="Sci. Rep.">
        <title>Rhizobium tumorigenes sp. nov., a novel plant tumorigenic bacterium isolated from cane gall tumors on thornless blackberry.</title>
        <authorList>
            <person name="Kuzmanovi N."/>
            <person name="Smalla K."/>
            <person name="Gronow S."/>
            <person name="PuBawska J."/>
        </authorList>
    </citation>
    <scope>NUCLEOTIDE SEQUENCE [LARGE SCALE GENOMIC DNA]</scope>
    <source>
        <strain evidence="2 3">CCBAU 85046</strain>
    </source>
</reference>
<proteinExistence type="predicted"/>
<name>A0A2W4CQ43_9HYPH</name>